<dbReference type="GO" id="GO:0043138">
    <property type="term" value="F:3'-5' DNA helicase activity"/>
    <property type="evidence" value="ECO:0007669"/>
    <property type="project" value="UniProtKB-EC"/>
</dbReference>
<evidence type="ECO:0000256" key="2">
    <source>
        <dbReference type="ARBA" id="ARBA00022723"/>
    </source>
</evidence>
<gene>
    <name evidence="15" type="ORF">SAMN04488541_10875</name>
</gene>
<dbReference type="InterPro" id="IPR004589">
    <property type="entry name" value="DNA_helicase_ATP-dep_RecQ"/>
</dbReference>
<evidence type="ECO:0000256" key="5">
    <source>
        <dbReference type="ARBA" id="ARBA00022806"/>
    </source>
</evidence>
<comment type="catalytic activity">
    <reaction evidence="9">
        <text>Couples ATP hydrolysis with the unwinding of duplex DNA by translocating in the 3'-5' direction.</text>
        <dbReference type="EC" id="5.6.2.4"/>
    </reaction>
</comment>
<dbReference type="PROSITE" id="PS51194">
    <property type="entry name" value="HELICASE_CTER"/>
    <property type="match status" value="1"/>
</dbReference>
<reference evidence="16" key="1">
    <citation type="submission" date="2016-10" db="EMBL/GenBank/DDBJ databases">
        <authorList>
            <person name="Varghese N."/>
            <person name="Submissions S."/>
        </authorList>
    </citation>
    <scope>NUCLEOTIDE SEQUENCE [LARGE SCALE GENOMIC DNA]</scope>
    <source>
        <strain>GEY</strain>
        <strain evidence="16">DSM 9560</strain>
    </source>
</reference>
<dbReference type="SMART" id="SM00490">
    <property type="entry name" value="HELICc"/>
    <property type="match status" value="1"/>
</dbReference>
<dbReference type="SUPFAM" id="SSF52540">
    <property type="entry name" value="P-loop containing nucleoside triphosphate hydrolases"/>
    <property type="match status" value="1"/>
</dbReference>
<dbReference type="GO" id="GO:0006281">
    <property type="term" value="P:DNA repair"/>
    <property type="evidence" value="ECO:0007669"/>
    <property type="project" value="TreeGrafter"/>
</dbReference>
<dbReference type="InterPro" id="IPR002464">
    <property type="entry name" value="DNA/RNA_helicase_DEAH_CS"/>
</dbReference>
<evidence type="ECO:0000313" key="16">
    <source>
        <dbReference type="Proteomes" id="UP000199513"/>
    </source>
</evidence>
<comment type="similarity">
    <text evidence="1">Belongs to the helicase family. RecQ subfamily.</text>
</comment>
<feature type="domain" description="Helicase ATP-binding" evidence="13">
    <location>
        <begin position="27"/>
        <end position="198"/>
    </location>
</feature>
<evidence type="ECO:0000313" key="15">
    <source>
        <dbReference type="EMBL" id="SFF62110.1"/>
    </source>
</evidence>
<keyword evidence="8" id="KW-0413">Isomerase</keyword>
<keyword evidence="4" id="KW-0378">Hydrolase</keyword>
<protein>
    <recommendedName>
        <fullName evidence="11">ATP-dependent DNA helicase RecQ</fullName>
        <ecNumber evidence="10">5.6.2.4</ecNumber>
    </recommendedName>
    <alternativeName>
        <fullName evidence="12">DNA 3'-5' helicase RecQ</fullName>
    </alternativeName>
</protein>
<sequence>MTRQQAEQKLKSTFGFNEFHDNQWTVIDKILQGQRVLLIEKTGFGKSLCYQFPATQFEGVTIIFSPLIALMRDQVQKMQDLGIAANFISSQHTEEENNQTINDALNGKLKLLYIHPARMENVKWLETVRDKNFKIAMVVVDEAHCISTWGHDFIPSYRKIVNLVNLLPLNFPVLATTATATKRVEEDIKAQIGKNIISIRGNLLRENLKLYVITVQSEDEKMIWLAQNLEKIQGTGVVYTGTRVSTEIYAKWFEYLKIKSVHYNSGIDTETKKDIEQGLMSNEYKCVVSTNALGMGIDKSDIRFVVHTQIPVSPIHYYQEIGRAGRDGKPSHIILFYNPNDDKTLPLSFIEGGRPEIKKYQRVIDAVKSERLGLHGIIKATNLKQTQVNVILADLIAQGIVIEAIDRNSKKYEFKFGSPALDTKSFEELRDAKLKEFDEMLNYLTISTCRMKFLCDFLGDNLHKDCGVCDNCRQKNIQVSVTEDWRNKLADFRETYFPILEVENKTTNLVNGVAASYYGISNVGQALHRSKYENGGDFPDWLLRLTLKAFYRHFGKEKFDVVLYVPPTESGDLVKNFAEKIAKSLNFTFSNALKKSRTTQSQKIFQTGLLKKDNLKDAFILENPNQIIGKTVLLIDDIYDSGATIKEIGKYLSKLGAVKVAPLVIAKTVGGDL</sequence>
<accession>A0A1I2K7E3</accession>
<dbReference type="InterPro" id="IPR014001">
    <property type="entry name" value="Helicase_ATP-bd"/>
</dbReference>
<dbReference type="Pfam" id="PF00271">
    <property type="entry name" value="Helicase_C"/>
    <property type="match status" value="1"/>
</dbReference>
<keyword evidence="2" id="KW-0479">Metal-binding</keyword>
<dbReference type="InterPro" id="IPR027417">
    <property type="entry name" value="P-loop_NTPase"/>
</dbReference>
<name>A0A1I2K7E3_9BACT</name>
<evidence type="ECO:0000256" key="4">
    <source>
        <dbReference type="ARBA" id="ARBA00022801"/>
    </source>
</evidence>
<dbReference type="GO" id="GO:0005737">
    <property type="term" value="C:cytoplasm"/>
    <property type="evidence" value="ECO:0007669"/>
    <property type="project" value="TreeGrafter"/>
</dbReference>
<dbReference type="CDD" id="cd06223">
    <property type="entry name" value="PRTases_typeI"/>
    <property type="match status" value="1"/>
</dbReference>
<evidence type="ECO:0000256" key="11">
    <source>
        <dbReference type="ARBA" id="ARBA00044535"/>
    </source>
</evidence>
<dbReference type="GO" id="GO:0006310">
    <property type="term" value="P:DNA recombination"/>
    <property type="evidence" value="ECO:0007669"/>
    <property type="project" value="InterPro"/>
</dbReference>
<keyword evidence="3" id="KW-0547">Nucleotide-binding</keyword>
<dbReference type="InterPro" id="IPR001650">
    <property type="entry name" value="Helicase_C-like"/>
</dbReference>
<dbReference type="InterPro" id="IPR029057">
    <property type="entry name" value="PRTase-like"/>
</dbReference>
<dbReference type="InterPro" id="IPR011545">
    <property type="entry name" value="DEAD/DEAH_box_helicase_dom"/>
</dbReference>
<evidence type="ECO:0000256" key="7">
    <source>
        <dbReference type="ARBA" id="ARBA00023125"/>
    </source>
</evidence>
<evidence type="ECO:0000256" key="12">
    <source>
        <dbReference type="ARBA" id="ARBA00044550"/>
    </source>
</evidence>
<dbReference type="PANTHER" id="PTHR13710">
    <property type="entry name" value="DNA HELICASE RECQ FAMILY MEMBER"/>
    <property type="match status" value="1"/>
</dbReference>
<dbReference type="InterPro" id="IPR000836">
    <property type="entry name" value="PRTase_dom"/>
</dbReference>
<proteinExistence type="inferred from homology"/>
<evidence type="ECO:0000256" key="8">
    <source>
        <dbReference type="ARBA" id="ARBA00023235"/>
    </source>
</evidence>
<keyword evidence="16" id="KW-1185">Reference proteome</keyword>
<dbReference type="GO" id="GO:0009378">
    <property type="term" value="F:four-way junction helicase activity"/>
    <property type="evidence" value="ECO:0007669"/>
    <property type="project" value="TreeGrafter"/>
</dbReference>
<dbReference type="CDD" id="cd17920">
    <property type="entry name" value="DEXHc_RecQ"/>
    <property type="match status" value="1"/>
</dbReference>
<dbReference type="EMBL" id="FONY01000087">
    <property type="protein sequence ID" value="SFF62110.1"/>
    <property type="molecule type" value="Genomic_DNA"/>
</dbReference>
<dbReference type="Proteomes" id="UP000199513">
    <property type="component" value="Unassembled WGS sequence"/>
</dbReference>
<dbReference type="PANTHER" id="PTHR13710:SF105">
    <property type="entry name" value="ATP-DEPENDENT DNA HELICASE Q1"/>
    <property type="match status" value="1"/>
</dbReference>
<dbReference type="SMART" id="SM00487">
    <property type="entry name" value="DEXDc"/>
    <property type="match status" value="1"/>
</dbReference>
<evidence type="ECO:0000256" key="1">
    <source>
        <dbReference type="ARBA" id="ARBA00005446"/>
    </source>
</evidence>
<dbReference type="Pfam" id="PF16124">
    <property type="entry name" value="RecQ_Zn_bind"/>
    <property type="match status" value="1"/>
</dbReference>
<dbReference type="Gene3D" id="3.40.50.300">
    <property type="entry name" value="P-loop containing nucleotide triphosphate hydrolases"/>
    <property type="match status" value="2"/>
</dbReference>
<keyword evidence="6" id="KW-0067">ATP-binding</keyword>
<dbReference type="AlphaFoldDB" id="A0A1I2K7E3"/>
<dbReference type="GO" id="GO:0005524">
    <property type="term" value="F:ATP binding"/>
    <property type="evidence" value="ECO:0007669"/>
    <property type="project" value="UniProtKB-KW"/>
</dbReference>
<dbReference type="NCBIfam" id="TIGR00614">
    <property type="entry name" value="recQ_fam"/>
    <property type="match status" value="1"/>
</dbReference>
<keyword evidence="5 15" id="KW-0347">Helicase</keyword>
<feature type="domain" description="Helicase C-terminal" evidence="14">
    <location>
        <begin position="224"/>
        <end position="371"/>
    </location>
</feature>
<evidence type="ECO:0000256" key="9">
    <source>
        <dbReference type="ARBA" id="ARBA00034617"/>
    </source>
</evidence>
<keyword evidence="7" id="KW-0238">DNA-binding</keyword>
<dbReference type="STRING" id="1003.SAMN04488541_10875"/>
<dbReference type="Pfam" id="PF00270">
    <property type="entry name" value="DEAD"/>
    <property type="match status" value="1"/>
</dbReference>
<dbReference type="GO" id="GO:0003677">
    <property type="term" value="F:DNA binding"/>
    <property type="evidence" value="ECO:0007669"/>
    <property type="project" value="UniProtKB-KW"/>
</dbReference>
<dbReference type="Gene3D" id="3.40.50.2020">
    <property type="match status" value="1"/>
</dbReference>
<dbReference type="OrthoDB" id="9763310at2"/>
<evidence type="ECO:0000256" key="10">
    <source>
        <dbReference type="ARBA" id="ARBA00034808"/>
    </source>
</evidence>
<dbReference type="PROSITE" id="PS00690">
    <property type="entry name" value="DEAH_ATP_HELICASE"/>
    <property type="match status" value="1"/>
</dbReference>
<dbReference type="SUPFAM" id="SSF53271">
    <property type="entry name" value="PRTase-like"/>
    <property type="match status" value="1"/>
</dbReference>
<evidence type="ECO:0000259" key="14">
    <source>
        <dbReference type="PROSITE" id="PS51194"/>
    </source>
</evidence>
<organism evidence="15 16">
    <name type="scientific">Thermoflexibacter ruber</name>
    <dbReference type="NCBI Taxonomy" id="1003"/>
    <lineage>
        <taxon>Bacteria</taxon>
        <taxon>Pseudomonadati</taxon>
        <taxon>Bacteroidota</taxon>
        <taxon>Cytophagia</taxon>
        <taxon>Cytophagales</taxon>
        <taxon>Thermoflexibacteraceae</taxon>
        <taxon>Thermoflexibacter</taxon>
    </lineage>
</organism>
<dbReference type="GO" id="GO:0046872">
    <property type="term" value="F:metal ion binding"/>
    <property type="evidence" value="ECO:0007669"/>
    <property type="project" value="UniProtKB-KW"/>
</dbReference>
<dbReference type="InterPro" id="IPR032284">
    <property type="entry name" value="RecQ_Zn-bd"/>
</dbReference>
<dbReference type="Pfam" id="PF00156">
    <property type="entry name" value="Pribosyltran"/>
    <property type="match status" value="1"/>
</dbReference>
<evidence type="ECO:0000256" key="6">
    <source>
        <dbReference type="ARBA" id="ARBA00022840"/>
    </source>
</evidence>
<dbReference type="EC" id="5.6.2.4" evidence="10"/>
<evidence type="ECO:0000256" key="3">
    <source>
        <dbReference type="ARBA" id="ARBA00022741"/>
    </source>
</evidence>
<dbReference type="GO" id="GO:0016787">
    <property type="term" value="F:hydrolase activity"/>
    <property type="evidence" value="ECO:0007669"/>
    <property type="project" value="UniProtKB-KW"/>
</dbReference>
<dbReference type="GO" id="GO:0005694">
    <property type="term" value="C:chromosome"/>
    <property type="evidence" value="ECO:0007669"/>
    <property type="project" value="TreeGrafter"/>
</dbReference>
<dbReference type="RefSeq" id="WP_091549586.1">
    <property type="nucleotide sequence ID" value="NZ_FONY01000087.1"/>
</dbReference>
<dbReference type="PROSITE" id="PS51192">
    <property type="entry name" value="HELICASE_ATP_BIND_1"/>
    <property type="match status" value="1"/>
</dbReference>
<evidence type="ECO:0000259" key="13">
    <source>
        <dbReference type="PROSITE" id="PS51192"/>
    </source>
</evidence>